<feature type="compositionally biased region" description="Acidic residues" evidence="1">
    <location>
        <begin position="135"/>
        <end position="144"/>
    </location>
</feature>
<feature type="region of interest" description="Disordered" evidence="1">
    <location>
        <begin position="1"/>
        <end position="216"/>
    </location>
</feature>
<gene>
    <name evidence="2" type="ORF">Ocin01_10814</name>
</gene>
<feature type="region of interest" description="Disordered" evidence="1">
    <location>
        <begin position="260"/>
        <end position="407"/>
    </location>
</feature>
<accession>A0A1D2MS09</accession>
<dbReference type="STRING" id="48709.A0A1D2MS09"/>
<name>A0A1D2MS09_ORCCI</name>
<feature type="compositionally biased region" description="Polar residues" evidence="1">
    <location>
        <begin position="441"/>
        <end position="451"/>
    </location>
</feature>
<feature type="compositionally biased region" description="Polar residues" evidence="1">
    <location>
        <begin position="394"/>
        <end position="403"/>
    </location>
</feature>
<feature type="non-terminal residue" evidence="2">
    <location>
        <position position="1"/>
    </location>
</feature>
<organism evidence="2 3">
    <name type="scientific">Orchesella cincta</name>
    <name type="common">Springtail</name>
    <name type="synonym">Podura cincta</name>
    <dbReference type="NCBI Taxonomy" id="48709"/>
    <lineage>
        <taxon>Eukaryota</taxon>
        <taxon>Metazoa</taxon>
        <taxon>Ecdysozoa</taxon>
        <taxon>Arthropoda</taxon>
        <taxon>Hexapoda</taxon>
        <taxon>Collembola</taxon>
        <taxon>Entomobryomorpha</taxon>
        <taxon>Entomobryoidea</taxon>
        <taxon>Orchesellidae</taxon>
        <taxon>Orchesellinae</taxon>
        <taxon>Orchesella</taxon>
    </lineage>
</organism>
<dbReference type="AlphaFoldDB" id="A0A1D2MS09"/>
<sequence length="487" mass="53046">GLPSTPVNSFLTVPTPNGPLDNASAKKRWLRQAISEETDPAAAPSPNSRPNSPTTGVECLAPLKKRRLARASMSSEVSNTPPSTPNNVDTAYSEMDAEGEIEPETHNDDVAETEETESNVRDAPSRKWSCSEVSSAEEDMEDLDDTKIDETSNAETEPKVVEDPMTPESSRKTDPENNDTSDSLNRSPRCSAGRRSRWDQVDAPEPVVSNSISSPVKSTDAIVLDYVRNPEQYAKLTGVAASFDSEKGASNYDKDLVQLRPSTTETSQPDVTTALLLDTPKTSRSTMLSPKVSPVNENDGNLYSSDIESIQSTHREHAESSPRIQTQVKKKLSMEEYLKRKMEGKSDDRGTALNQPSTALNAMTNSDSNSSEAFVISVKEMLSPKPDDDPNIRGTLQFSSTPTLAERKREELGKRLIKSFGIRVPDAEPGSIESIPAEKQPAQSVALTTPTYTASPRDVVSMEKQKPNGSSKLIISLLGEFKKNISS</sequence>
<feature type="compositionally biased region" description="Polar residues" evidence="1">
    <location>
        <begin position="260"/>
        <end position="271"/>
    </location>
</feature>
<feature type="region of interest" description="Disordered" evidence="1">
    <location>
        <begin position="427"/>
        <end position="451"/>
    </location>
</feature>
<dbReference type="OrthoDB" id="1928087at2759"/>
<reference evidence="2 3" key="1">
    <citation type="journal article" date="2016" name="Genome Biol. Evol.">
        <title>Gene Family Evolution Reflects Adaptation to Soil Environmental Stressors in the Genome of the Collembolan Orchesella cincta.</title>
        <authorList>
            <person name="Faddeeva-Vakhrusheva A."/>
            <person name="Derks M.F."/>
            <person name="Anvar S.Y."/>
            <person name="Agamennone V."/>
            <person name="Suring W."/>
            <person name="Smit S."/>
            <person name="van Straalen N.M."/>
            <person name="Roelofs D."/>
        </authorList>
    </citation>
    <scope>NUCLEOTIDE SEQUENCE [LARGE SCALE GENOMIC DNA]</scope>
    <source>
        <tissue evidence="2">Mixed pool</tissue>
    </source>
</reference>
<dbReference type="Proteomes" id="UP000094527">
    <property type="component" value="Unassembled WGS sequence"/>
</dbReference>
<dbReference type="EMBL" id="LJIJ01000612">
    <property type="protein sequence ID" value="ODM95870.1"/>
    <property type="molecule type" value="Genomic_DNA"/>
</dbReference>
<feature type="non-terminal residue" evidence="2">
    <location>
        <position position="487"/>
    </location>
</feature>
<evidence type="ECO:0000256" key="1">
    <source>
        <dbReference type="SAM" id="MobiDB-lite"/>
    </source>
</evidence>
<feature type="compositionally biased region" description="Polar residues" evidence="1">
    <location>
        <begin position="72"/>
        <end position="90"/>
    </location>
</feature>
<evidence type="ECO:0000313" key="3">
    <source>
        <dbReference type="Proteomes" id="UP000094527"/>
    </source>
</evidence>
<proteinExistence type="predicted"/>
<evidence type="ECO:0000313" key="2">
    <source>
        <dbReference type="EMBL" id="ODM95870.1"/>
    </source>
</evidence>
<keyword evidence="3" id="KW-1185">Reference proteome</keyword>
<feature type="compositionally biased region" description="Polar residues" evidence="1">
    <location>
        <begin position="178"/>
        <end position="188"/>
    </location>
</feature>
<protein>
    <submittedName>
        <fullName evidence="2">Uncharacterized protein</fullName>
    </submittedName>
</protein>
<feature type="compositionally biased region" description="Polar residues" evidence="1">
    <location>
        <begin position="295"/>
        <end position="312"/>
    </location>
</feature>
<feature type="compositionally biased region" description="Basic and acidic residues" evidence="1">
    <location>
        <begin position="145"/>
        <end position="162"/>
    </location>
</feature>
<feature type="compositionally biased region" description="Basic and acidic residues" evidence="1">
    <location>
        <begin position="332"/>
        <end position="350"/>
    </location>
</feature>
<feature type="compositionally biased region" description="Polar residues" evidence="1">
    <location>
        <begin position="352"/>
        <end position="372"/>
    </location>
</feature>
<feature type="compositionally biased region" description="Low complexity" evidence="1">
    <location>
        <begin position="40"/>
        <end position="53"/>
    </location>
</feature>
<comment type="caution">
    <text evidence="2">The sequence shown here is derived from an EMBL/GenBank/DDBJ whole genome shotgun (WGS) entry which is preliminary data.</text>
</comment>
<feature type="compositionally biased region" description="Polar residues" evidence="1">
    <location>
        <begin position="1"/>
        <end position="15"/>
    </location>
</feature>